<evidence type="ECO:0008006" key="6">
    <source>
        <dbReference type="Google" id="ProtNLM"/>
    </source>
</evidence>
<evidence type="ECO:0000313" key="4">
    <source>
        <dbReference type="EMBL" id="KAK0601076.1"/>
    </source>
</evidence>
<feature type="region of interest" description="Disordered" evidence="1">
    <location>
        <begin position="1"/>
        <end position="37"/>
    </location>
</feature>
<organism evidence="4 5">
    <name type="scientific">Acer saccharum</name>
    <name type="common">Sugar maple</name>
    <dbReference type="NCBI Taxonomy" id="4024"/>
    <lineage>
        <taxon>Eukaryota</taxon>
        <taxon>Viridiplantae</taxon>
        <taxon>Streptophyta</taxon>
        <taxon>Embryophyta</taxon>
        <taxon>Tracheophyta</taxon>
        <taxon>Spermatophyta</taxon>
        <taxon>Magnoliopsida</taxon>
        <taxon>eudicotyledons</taxon>
        <taxon>Gunneridae</taxon>
        <taxon>Pentapetalae</taxon>
        <taxon>rosids</taxon>
        <taxon>malvids</taxon>
        <taxon>Sapindales</taxon>
        <taxon>Sapindaceae</taxon>
        <taxon>Hippocastanoideae</taxon>
        <taxon>Acereae</taxon>
        <taxon>Acer</taxon>
    </lineage>
</organism>
<dbReference type="AlphaFoldDB" id="A0AA39W4C9"/>
<feature type="domain" description="Retrotransposon gag" evidence="2">
    <location>
        <begin position="103"/>
        <end position="208"/>
    </location>
</feature>
<evidence type="ECO:0000259" key="2">
    <source>
        <dbReference type="Pfam" id="PF03732"/>
    </source>
</evidence>
<reference evidence="4" key="1">
    <citation type="journal article" date="2022" name="Plant J.">
        <title>Strategies of tolerance reflected in two North American maple genomes.</title>
        <authorList>
            <person name="McEvoy S.L."/>
            <person name="Sezen U.U."/>
            <person name="Trouern-Trend A."/>
            <person name="McMahon S.M."/>
            <person name="Schaberg P.G."/>
            <person name="Yang J."/>
            <person name="Wegrzyn J.L."/>
            <person name="Swenson N.G."/>
        </authorList>
    </citation>
    <scope>NUCLEOTIDE SEQUENCE</scope>
    <source>
        <strain evidence="4">NS2018</strain>
    </source>
</reference>
<comment type="caution">
    <text evidence="4">The sequence shown here is derived from an EMBL/GenBank/DDBJ whole genome shotgun (WGS) entry which is preliminary data.</text>
</comment>
<evidence type="ECO:0000256" key="1">
    <source>
        <dbReference type="SAM" id="MobiDB-lite"/>
    </source>
</evidence>
<accession>A0AA39W4C9</accession>
<dbReference type="Pfam" id="PF14244">
    <property type="entry name" value="Retrotran_gag_3"/>
    <property type="match status" value="1"/>
</dbReference>
<name>A0AA39W4C9_ACESA</name>
<dbReference type="PANTHER" id="PTHR37610">
    <property type="entry name" value="CCHC-TYPE DOMAIN-CONTAINING PROTEIN"/>
    <property type="match status" value="1"/>
</dbReference>
<proteinExistence type="predicted"/>
<dbReference type="PANTHER" id="PTHR37610:SF100">
    <property type="entry name" value="COPIA-LIKE POLYPROTEIN_RETROTRANSPOSON"/>
    <property type="match status" value="1"/>
</dbReference>
<dbReference type="Proteomes" id="UP001168877">
    <property type="component" value="Unassembled WGS sequence"/>
</dbReference>
<evidence type="ECO:0000313" key="5">
    <source>
        <dbReference type="Proteomes" id="UP001168877"/>
    </source>
</evidence>
<feature type="domain" description="Retrotransposon Copia-like N-terminal" evidence="3">
    <location>
        <begin position="41"/>
        <end position="87"/>
    </location>
</feature>
<dbReference type="EMBL" id="JAUESC010000003">
    <property type="protein sequence ID" value="KAK0601076.1"/>
    <property type="molecule type" value="Genomic_DNA"/>
</dbReference>
<evidence type="ECO:0000259" key="3">
    <source>
        <dbReference type="Pfam" id="PF14244"/>
    </source>
</evidence>
<keyword evidence="5" id="KW-1185">Reference proteome</keyword>
<sequence length="392" mass="43295">MTNPPKDSSSASQGSNSQGSNSQESNDLLSSQGSDDPFFVHHSDNPTAILVSPMLSGDNYNTWLRSISRALRAKNKLGFVDGTIQPPTNLLEKSKWSRCDDLVASWVLNSVTPEIRGSILYADSAHDIWKDLSDRFSQTNAPKIYQLKQSISSLKQDNATVSAYYSLLKSLWDELTSLSTVITCTCGHGPAAAARVQEDRAMEFLQGLHDRFSAIRSQVLLMDPFPSVAKVYSLVRQEEKQQEIHALSNLVPEAAALNFQRTNFRNSQHHTNGKTGKDQVPNQYSNHVPNQFSNGNPHGSTHRNGKPRPYCDHCKIVGHYKATCYKIHGYPPKNFHAHAVTAGPTPNSAAPLTFTMDQYSKLLSMIDSNKIAPQANLTGPVIEEEDWTGTPT</sequence>
<gene>
    <name evidence="4" type="ORF">LWI29_021094</name>
</gene>
<dbReference type="InterPro" id="IPR005162">
    <property type="entry name" value="Retrotrans_gag_dom"/>
</dbReference>
<protein>
    <recommendedName>
        <fullName evidence="6">Retrotransposon Copia-like N-terminal domain-containing protein</fullName>
    </recommendedName>
</protein>
<dbReference type="InterPro" id="IPR029472">
    <property type="entry name" value="Copia-like_N"/>
</dbReference>
<feature type="compositionally biased region" description="Low complexity" evidence="1">
    <location>
        <begin position="8"/>
        <end position="26"/>
    </location>
</feature>
<reference evidence="4" key="2">
    <citation type="submission" date="2023-06" db="EMBL/GenBank/DDBJ databases">
        <authorList>
            <person name="Swenson N.G."/>
            <person name="Wegrzyn J.L."/>
            <person name="Mcevoy S.L."/>
        </authorList>
    </citation>
    <scope>NUCLEOTIDE SEQUENCE</scope>
    <source>
        <strain evidence="4">NS2018</strain>
        <tissue evidence="4">Leaf</tissue>
    </source>
</reference>
<dbReference type="Pfam" id="PF03732">
    <property type="entry name" value="Retrotrans_gag"/>
    <property type="match status" value="1"/>
</dbReference>